<dbReference type="STRING" id="1801725.A3J00_04105"/>
<name>A0A1G2EX83_9BACT</name>
<protein>
    <submittedName>
        <fullName evidence="1">Uncharacterized protein</fullName>
    </submittedName>
</protein>
<sequence length="196" mass="22212">MMRFESTMPMREGRINEVFLVGRPKFKKETPPEIKRALETRGQEKTGQLFGYVEKYFDGDPTNPERKFLKDLRGEVALELGFVKPEDQKRLKAFPVVGTELDRRGADFFFSVDIPGKDKALRIVGDVTSAPEHEKTKRGEGLMEKVIIYGDIADAEMEGKEAYQKTLQKYAGEFIKMAKEKSAPPQKSETSAEKAA</sequence>
<dbReference type="Proteomes" id="UP000178428">
    <property type="component" value="Unassembled WGS sequence"/>
</dbReference>
<dbReference type="EMBL" id="MHMR01000021">
    <property type="protein sequence ID" value="OGZ30426.1"/>
    <property type="molecule type" value="Genomic_DNA"/>
</dbReference>
<accession>A0A1G2EX83</accession>
<comment type="caution">
    <text evidence="1">The sequence shown here is derived from an EMBL/GenBank/DDBJ whole genome shotgun (WGS) entry which is preliminary data.</text>
</comment>
<dbReference type="AlphaFoldDB" id="A0A1G2EX83"/>
<evidence type="ECO:0000313" key="1">
    <source>
        <dbReference type="EMBL" id="OGZ30426.1"/>
    </source>
</evidence>
<proteinExistence type="predicted"/>
<organism evidence="1 2">
    <name type="scientific">Candidatus Niyogibacteria bacterium RIFCSPLOWO2_02_FULL_45_13</name>
    <dbReference type="NCBI Taxonomy" id="1801725"/>
    <lineage>
        <taxon>Bacteria</taxon>
        <taxon>Candidatus Niyogiibacteriota</taxon>
    </lineage>
</organism>
<gene>
    <name evidence="1" type="ORF">A3J00_04105</name>
</gene>
<reference evidence="1 2" key="1">
    <citation type="journal article" date="2016" name="Nat. Commun.">
        <title>Thousands of microbial genomes shed light on interconnected biogeochemical processes in an aquifer system.</title>
        <authorList>
            <person name="Anantharaman K."/>
            <person name="Brown C.T."/>
            <person name="Hug L.A."/>
            <person name="Sharon I."/>
            <person name="Castelle C.J."/>
            <person name="Probst A.J."/>
            <person name="Thomas B.C."/>
            <person name="Singh A."/>
            <person name="Wilkins M.J."/>
            <person name="Karaoz U."/>
            <person name="Brodie E.L."/>
            <person name="Williams K.H."/>
            <person name="Hubbard S.S."/>
            <person name="Banfield J.F."/>
        </authorList>
    </citation>
    <scope>NUCLEOTIDE SEQUENCE [LARGE SCALE GENOMIC DNA]</scope>
</reference>
<evidence type="ECO:0000313" key="2">
    <source>
        <dbReference type="Proteomes" id="UP000178428"/>
    </source>
</evidence>